<dbReference type="SUPFAM" id="SSF46689">
    <property type="entry name" value="Homeodomain-like"/>
    <property type="match status" value="1"/>
</dbReference>
<evidence type="ECO:0000256" key="1">
    <source>
        <dbReference type="ARBA" id="ARBA00023015"/>
    </source>
</evidence>
<evidence type="ECO:0000313" key="6">
    <source>
        <dbReference type="EMBL" id="NDK92393.1"/>
    </source>
</evidence>
<dbReference type="Pfam" id="PF00440">
    <property type="entry name" value="TetR_N"/>
    <property type="match status" value="1"/>
</dbReference>
<dbReference type="GO" id="GO:0000976">
    <property type="term" value="F:transcription cis-regulatory region binding"/>
    <property type="evidence" value="ECO:0007669"/>
    <property type="project" value="TreeGrafter"/>
</dbReference>
<keyword evidence="7" id="KW-1185">Reference proteome</keyword>
<keyword evidence="2 4" id="KW-0238">DNA-binding</keyword>
<evidence type="ECO:0000313" key="7">
    <source>
        <dbReference type="Proteomes" id="UP000466307"/>
    </source>
</evidence>
<dbReference type="EMBL" id="JAADZU010000118">
    <property type="protein sequence ID" value="NDK92393.1"/>
    <property type="molecule type" value="Genomic_DNA"/>
</dbReference>
<feature type="domain" description="HTH tetR-type" evidence="5">
    <location>
        <begin position="1"/>
        <end position="50"/>
    </location>
</feature>
<dbReference type="PROSITE" id="PS50977">
    <property type="entry name" value="HTH_TETR_2"/>
    <property type="match status" value="1"/>
</dbReference>
<proteinExistence type="predicted"/>
<dbReference type="PANTHER" id="PTHR30055:SF238">
    <property type="entry name" value="MYCOFACTOCIN BIOSYNTHESIS TRANSCRIPTIONAL REGULATOR MFTR-RELATED"/>
    <property type="match status" value="1"/>
</dbReference>
<dbReference type="InterPro" id="IPR050109">
    <property type="entry name" value="HTH-type_TetR-like_transc_reg"/>
</dbReference>
<dbReference type="Proteomes" id="UP000466307">
    <property type="component" value="Unassembled WGS sequence"/>
</dbReference>
<feature type="DNA-binding region" description="H-T-H motif" evidence="4">
    <location>
        <begin position="13"/>
        <end position="32"/>
    </location>
</feature>
<organism evidence="6 7">
    <name type="scientific">Gordonia desulfuricans</name>
    <dbReference type="NCBI Taxonomy" id="89051"/>
    <lineage>
        <taxon>Bacteria</taxon>
        <taxon>Bacillati</taxon>
        <taxon>Actinomycetota</taxon>
        <taxon>Actinomycetes</taxon>
        <taxon>Mycobacteriales</taxon>
        <taxon>Gordoniaceae</taxon>
        <taxon>Gordonia</taxon>
    </lineage>
</organism>
<keyword evidence="1" id="KW-0805">Transcription regulation</keyword>
<evidence type="ECO:0000259" key="5">
    <source>
        <dbReference type="PROSITE" id="PS50977"/>
    </source>
</evidence>
<dbReference type="GO" id="GO:0003700">
    <property type="term" value="F:DNA-binding transcription factor activity"/>
    <property type="evidence" value="ECO:0007669"/>
    <property type="project" value="TreeGrafter"/>
</dbReference>
<keyword evidence="3" id="KW-0804">Transcription</keyword>
<evidence type="ECO:0000256" key="3">
    <source>
        <dbReference type="ARBA" id="ARBA00023163"/>
    </source>
</evidence>
<comment type="caution">
    <text evidence="6">The sequence shown here is derived from an EMBL/GenBank/DDBJ whole genome shotgun (WGS) entry which is preliminary data.</text>
</comment>
<name>A0A7K3LVT6_9ACTN</name>
<dbReference type="AlphaFoldDB" id="A0A7K3LVT6"/>
<evidence type="ECO:0000256" key="4">
    <source>
        <dbReference type="PROSITE-ProRule" id="PRU00335"/>
    </source>
</evidence>
<dbReference type="InterPro" id="IPR009057">
    <property type="entry name" value="Homeodomain-like_sf"/>
</dbReference>
<gene>
    <name evidence="6" type="ORF">GYA93_22945</name>
</gene>
<sequence>MDLFGEHGYPNVSVKRVCDHAGLTQRYFYESFADRTALLVAVYEECVTTARAEVLTAAAGYLDDGHPIAADDVTPAARAILGTFLDTLSGDPRRARVILFEVVGVDPTVESVRMRAIHDWAQLLLSLIMGERAPSPVQRLAAVGLIGAITQLLVDWYLLSVATEHVDIGTTEPADLGTILDVLVEMLTATYDRLMR</sequence>
<dbReference type="InterPro" id="IPR001647">
    <property type="entry name" value="HTH_TetR"/>
</dbReference>
<accession>A0A7K3LVT6</accession>
<evidence type="ECO:0000256" key="2">
    <source>
        <dbReference type="ARBA" id="ARBA00023125"/>
    </source>
</evidence>
<reference evidence="6 7" key="1">
    <citation type="submission" date="2020-01" db="EMBL/GenBank/DDBJ databases">
        <title>Investigation of new actinobacteria for the biodesulphurisation of diesel fuel.</title>
        <authorList>
            <person name="Athi Narayanan S.M."/>
        </authorList>
    </citation>
    <scope>NUCLEOTIDE SEQUENCE [LARGE SCALE GENOMIC DNA]</scope>
    <source>
        <strain evidence="6 7">213E</strain>
    </source>
</reference>
<dbReference type="Gene3D" id="1.10.357.10">
    <property type="entry name" value="Tetracycline Repressor, domain 2"/>
    <property type="match status" value="1"/>
</dbReference>
<protein>
    <submittedName>
        <fullName evidence="6">TetR/AcrR family transcriptional regulator</fullName>
    </submittedName>
</protein>
<dbReference type="PANTHER" id="PTHR30055">
    <property type="entry name" value="HTH-TYPE TRANSCRIPTIONAL REGULATOR RUTR"/>
    <property type="match status" value="1"/>
</dbReference>